<dbReference type="PANTHER" id="PTHR34698:SF2">
    <property type="entry name" value="5-OXOPROLINASE SUBUNIT B"/>
    <property type="match status" value="1"/>
</dbReference>
<proteinExistence type="predicted"/>
<evidence type="ECO:0000259" key="4">
    <source>
        <dbReference type="SMART" id="SM00796"/>
    </source>
</evidence>
<dbReference type="RefSeq" id="WP_209661519.1">
    <property type="nucleotide sequence ID" value="NZ_JAGGLI010000029.1"/>
</dbReference>
<dbReference type="GO" id="GO:0004860">
    <property type="term" value="F:protein kinase inhibitor activity"/>
    <property type="evidence" value="ECO:0007669"/>
    <property type="project" value="UniProtKB-KW"/>
</dbReference>
<dbReference type="EMBL" id="JAGGLI010000029">
    <property type="protein sequence ID" value="MBP2028470.1"/>
    <property type="molecule type" value="Genomic_DNA"/>
</dbReference>
<accession>A0ABS4KM99</accession>
<dbReference type="SUPFAM" id="SSF160467">
    <property type="entry name" value="PH0987 N-terminal domain-like"/>
    <property type="match status" value="1"/>
</dbReference>
<dbReference type="Proteomes" id="UP001314903">
    <property type="component" value="Unassembled WGS sequence"/>
</dbReference>
<sequence length="239" mass="27358">MGENINEKFPKIKPYSDSGLLVEFENTISMEVNSKVVALYETIKNLNFNEVIEMIPTYRSLGILYDSKKINYEDFKEKIQNIANEIVPKENAEKTVIKIPVLYSDEYGIDLDTVASNAKLTKEEVISIHTSTDYYIYMMGFMPGFAYLGGLDERIHTPRLEKPRTKIHAGSVGIADSQTGIYPLESPGGWQIIGRTPLKLYDKDSKDPILLKAGTYIRFIPIDKEEYEKIEKENNIWEL</sequence>
<dbReference type="InterPro" id="IPR029000">
    <property type="entry name" value="Cyclophilin-like_dom_sf"/>
</dbReference>
<dbReference type="PANTHER" id="PTHR34698">
    <property type="entry name" value="5-OXOPROLINASE SUBUNIT B"/>
    <property type="match status" value="1"/>
</dbReference>
<evidence type="ECO:0000313" key="6">
    <source>
        <dbReference type="Proteomes" id="UP001314903"/>
    </source>
</evidence>
<comment type="caution">
    <text evidence="5">The sequence shown here is derived from an EMBL/GenBank/DDBJ whole genome shotgun (WGS) entry which is preliminary data.</text>
</comment>
<keyword evidence="5" id="KW-0649">Protein kinase inhibitor</keyword>
<name>A0ABS4KM99_9FIRM</name>
<protein>
    <submittedName>
        <fullName evidence="5">KipI family sensor histidine kinase inhibitor</fullName>
    </submittedName>
</protein>
<gene>
    <name evidence="5" type="ORF">J2Z35_002273</name>
</gene>
<evidence type="ECO:0000313" key="5">
    <source>
        <dbReference type="EMBL" id="MBP2028470.1"/>
    </source>
</evidence>
<keyword evidence="3" id="KW-0067">ATP-binding</keyword>
<dbReference type="SMART" id="SM00796">
    <property type="entry name" value="AHS1"/>
    <property type="match status" value="1"/>
</dbReference>
<dbReference type="Pfam" id="PF02682">
    <property type="entry name" value="CT_C_D"/>
    <property type="match status" value="1"/>
</dbReference>
<dbReference type="SUPFAM" id="SSF50891">
    <property type="entry name" value="Cyclophilin-like"/>
    <property type="match status" value="1"/>
</dbReference>
<dbReference type="Gene3D" id="3.30.1360.40">
    <property type="match status" value="1"/>
</dbReference>
<keyword evidence="2" id="KW-0378">Hydrolase</keyword>
<evidence type="ECO:0000256" key="1">
    <source>
        <dbReference type="ARBA" id="ARBA00022741"/>
    </source>
</evidence>
<feature type="domain" description="Carboxyltransferase" evidence="4">
    <location>
        <begin position="10"/>
        <end position="211"/>
    </location>
</feature>
<evidence type="ECO:0000256" key="3">
    <source>
        <dbReference type="ARBA" id="ARBA00022840"/>
    </source>
</evidence>
<keyword evidence="6" id="KW-1185">Reference proteome</keyword>
<dbReference type="InterPro" id="IPR003833">
    <property type="entry name" value="CT_C_D"/>
</dbReference>
<keyword evidence="1" id="KW-0547">Nucleotide-binding</keyword>
<evidence type="ECO:0000256" key="2">
    <source>
        <dbReference type="ARBA" id="ARBA00022801"/>
    </source>
</evidence>
<organism evidence="5 6">
    <name type="scientific">Acetoanaerobium pronyense</name>
    <dbReference type="NCBI Taxonomy" id="1482736"/>
    <lineage>
        <taxon>Bacteria</taxon>
        <taxon>Bacillati</taxon>
        <taxon>Bacillota</taxon>
        <taxon>Clostridia</taxon>
        <taxon>Peptostreptococcales</taxon>
        <taxon>Filifactoraceae</taxon>
        <taxon>Acetoanaerobium</taxon>
    </lineage>
</organism>
<dbReference type="Gene3D" id="2.40.100.10">
    <property type="entry name" value="Cyclophilin-like"/>
    <property type="match status" value="1"/>
</dbReference>
<dbReference type="NCBIfam" id="TIGR00370">
    <property type="entry name" value="5-oxoprolinase subunit PxpB"/>
    <property type="match status" value="1"/>
</dbReference>
<reference evidence="5 6" key="1">
    <citation type="submission" date="2021-03" db="EMBL/GenBank/DDBJ databases">
        <title>Genomic Encyclopedia of Type Strains, Phase IV (KMG-IV): sequencing the most valuable type-strain genomes for metagenomic binning, comparative biology and taxonomic classification.</title>
        <authorList>
            <person name="Goeker M."/>
        </authorList>
    </citation>
    <scope>NUCLEOTIDE SEQUENCE [LARGE SCALE GENOMIC DNA]</scope>
    <source>
        <strain evidence="5 6">DSM 27512</strain>
    </source>
</reference>
<dbReference type="InterPro" id="IPR010016">
    <property type="entry name" value="PxpB"/>
</dbReference>